<dbReference type="Proteomes" id="UP001500552">
    <property type="component" value="Unassembled WGS sequence"/>
</dbReference>
<sequence length="49" mass="5574">MKGPAHDAGPFMLITVIKNRLKPGAFKKAVDHLYLIIKHYGKKRQKARS</sequence>
<evidence type="ECO:0000313" key="1">
    <source>
        <dbReference type="EMBL" id="GAA4425146.1"/>
    </source>
</evidence>
<protein>
    <submittedName>
        <fullName evidence="1">Uncharacterized protein</fullName>
    </submittedName>
</protein>
<keyword evidence="2" id="KW-1185">Reference proteome</keyword>
<name>A0ABP8LAA8_9BACT</name>
<evidence type="ECO:0000313" key="2">
    <source>
        <dbReference type="Proteomes" id="UP001500552"/>
    </source>
</evidence>
<proteinExistence type="predicted"/>
<accession>A0ABP8LAA8</accession>
<dbReference type="EMBL" id="BAABHC010000002">
    <property type="protein sequence ID" value="GAA4425146.1"/>
    <property type="molecule type" value="Genomic_DNA"/>
</dbReference>
<organism evidence="1 2">
    <name type="scientific">Pontibacter saemangeumensis</name>
    <dbReference type="NCBI Taxonomy" id="1084525"/>
    <lineage>
        <taxon>Bacteria</taxon>
        <taxon>Pseudomonadati</taxon>
        <taxon>Bacteroidota</taxon>
        <taxon>Cytophagia</taxon>
        <taxon>Cytophagales</taxon>
        <taxon>Hymenobacteraceae</taxon>
        <taxon>Pontibacter</taxon>
    </lineage>
</organism>
<comment type="caution">
    <text evidence="1">The sequence shown here is derived from an EMBL/GenBank/DDBJ whole genome shotgun (WGS) entry which is preliminary data.</text>
</comment>
<reference evidence="2" key="1">
    <citation type="journal article" date="2019" name="Int. J. Syst. Evol. Microbiol.">
        <title>The Global Catalogue of Microorganisms (GCM) 10K type strain sequencing project: providing services to taxonomists for standard genome sequencing and annotation.</title>
        <authorList>
            <consortium name="The Broad Institute Genomics Platform"/>
            <consortium name="The Broad Institute Genome Sequencing Center for Infectious Disease"/>
            <person name="Wu L."/>
            <person name="Ma J."/>
        </authorList>
    </citation>
    <scope>NUCLEOTIDE SEQUENCE [LARGE SCALE GENOMIC DNA]</scope>
    <source>
        <strain evidence="2">JCM 17926</strain>
    </source>
</reference>
<gene>
    <name evidence="1" type="ORF">GCM10023188_05840</name>
</gene>